<dbReference type="SUPFAM" id="SSF81383">
    <property type="entry name" value="F-box domain"/>
    <property type="match status" value="1"/>
</dbReference>
<organism evidence="2 3">
    <name type="scientific">Gossypium stocksii</name>
    <dbReference type="NCBI Taxonomy" id="47602"/>
    <lineage>
        <taxon>Eukaryota</taxon>
        <taxon>Viridiplantae</taxon>
        <taxon>Streptophyta</taxon>
        <taxon>Embryophyta</taxon>
        <taxon>Tracheophyta</taxon>
        <taxon>Spermatophyta</taxon>
        <taxon>Magnoliopsida</taxon>
        <taxon>eudicotyledons</taxon>
        <taxon>Gunneridae</taxon>
        <taxon>Pentapetalae</taxon>
        <taxon>rosids</taxon>
        <taxon>malvids</taxon>
        <taxon>Malvales</taxon>
        <taxon>Malvaceae</taxon>
        <taxon>Malvoideae</taxon>
        <taxon>Gossypium</taxon>
    </lineage>
</organism>
<dbReference type="Pfam" id="PF23622">
    <property type="entry name" value="LRR_At1g61320_AtMIF1"/>
    <property type="match status" value="1"/>
</dbReference>
<dbReference type="AlphaFoldDB" id="A0A9D3UD79"/>
<dbReference type="InterPro" id="IPR001810">
    <property type="entry name" value="F-box_dom"/>
</dbReference>
<gene>
    <name evidence="2" type="ORF">J1N35_040250</name>
</gene>
<dbReference type="InterPro" id="IPR053781">
    <property type="entry name" value="F-box_AtFBL13-like"/>
</dbReference>
<name>A0A9D3UD79_9ROSI</name>
<dbReference type="EMBL" id="JAIQCV010000012">
    <property type="protein sequence ID" value="KAH1038507.1"/>
    <property type="molecule type" value="Genomic_DNA"/>
</dbReference>
<dbReference type="PANTHER" id="PTHR34145:SF28">
    <property type="entry name" value="F-BOX DOMAIN-CONTAINING PROTEIN"/>
    <property type="match status" value="1"/>
</dbReference>
<accession>A0A9D3UD79</accession>
<dbReference type="SUPFAM" id="SSF52047">
    <property type="entry name" value="RNI-like"/>
    <property type="match status" value="1"/>
</dbReference>
<dbReference type="Gene3D" id="3.80.10.10">
    <property type="entry name" value="Ribonuclease Inhibitor"/>
    <property type="match status" value="1"/>
</dbReference>
<dbReference type="Proteomes" id="UP000828251">
    <property type="component" value="Unassembled WGS sequence"/>
</dbReference>
<dbReference type="Gene3D" id="1.20.1280.50">
    <property type="match status" value="1"/>
</dbReference>
<dbReference type="CDD" id="cd22160">
    <property type="entry name" value="F-box_AtFBL13-like"/>
    <property type="match status" value="1"/>
</dbReference>
<dbReference type="SMART" id="SM00256">
    <property type="entry name" value="FBOX"/>
    <property type="match status" value="1"/>
</dbReference>
<reference evidence="2 3" key="1">
    <citation type="journal article" date="2021" name="Plant Biotechnol. J.">
        <title>Multi-omics assisted identification of the key and species-specific regulatory components of drought-tolerant mechanisms in Gossypium stocksii.</title>
        <authorList>
            <person name="Yu D."/>
            <person name="Ke L."/>
            <person name="Zhang D."/>
            <person name="Wu Y."/>
            <person name="Sun Y."/>
            <person name="Mei J."/>
            <person name="Sun J."/>
            <person name="Sun Y."/>
        </authorList>
    </citation>
    <scope>NUCLEOTIDE SEQUENCE [LARGE SCALE GENOMIC DNA]</scope>
    <source>
        <strain evidence="3">cv. E1</strain>
        <tissue evidence="2">Leaf</tissue>
    </source>
</reference>
<dbReference type="Pfam" id="PF00646">
    <property type="entry name" value="F-box"/>
    <property type="match status" value="1"/>
</dbReference>
<proteinExistence type="predicted"/>
<dbReference type="InterPro" id="IPR053772">
    <property type="entry name" value="At1g61320/At1g61330-like"/>
</dbReference>
<dbReference type="PANTHER" id="PTHR34145">
    <property type="entry name" value="OS02G0105600 PROTEIN"/>
    <property type="match status" value="1"/>
</dbReference>
<feature type="domain" description="F-box" evidence="1">
    <location>
        <begin position="11"/>
        <end position="50"/>
    </location>
</feature>
<sequence>MSEAQDWISVLPDEILHHILSFLTTKQSIQTCILSKRWINLWKFTPVIDIQMATPFHKATDPSELTFIHNTLTQHQAFKLHKFSLHFSYEALLYLVDNVQLQHYIEFALSRKVQILSVSAHLLLEDLEDYHVLPNVFYSHDNVPSLEQASLEGFLFNPNPPCDLPFASLKALCLFDCVIDDGTLKGLLSNCPVLESLTIHFCHRLLNFKASWCQSMRLKHLVVKCMDNPGFNLEIDSSSLSSFKVDGKSVKISVSSLPSIAEATVFRSRYYPSVQNFDTRTWIRNLAHVKKFGVNSWFSQFLAREYEVNYNRWKIFENLKVFAWFGPVEKECDLLALIDFLVHCPSLEKIEIDFRFSFWEEDGEHGRPFALERPFVENSGDGHPIVGFLDNVKKIIIHHFFGYKSEIEFIKRLMRKAVVLETLSLTYRRLEFNPESFSRRYTSCPPKELVQEEIFSLPTASSNVHISFHHTYHKLGF</sequence>
<evidence type="ECO:0000313" key="3">
    <source>
        <dbReference type="Proteomes" id="UP000828251"/>
    </source>
</evidence>
<keyword evidence="3" id="KW-1185">Reference proteome</keyword>
<dbReference type="InterPro" id="IPR032675">
    <property type="entry name" value="LRR_dom_sf"/>
</dbReference>
<evidence type="ECO:0000313" key="2">
    <source>
        <dbReference type="EMBL" id="KAH1038507.1"/>
    </source>
</evidence>
<protein>
    <recommendedName>
        <fullName evidence="1">F-box domain-containing protein</fullName>
    </recommendedName>
</protein>
<evidence type="ECO:0000259" key="1">
    <source>
        <dbReference type="SMART" id="SM00256"/>
    </source>
</evidence>
<dbReference type="InterPro" id="IPR055357">
    <property type="entry name" value="LRR_At1g61320_AtMIF1"/>
</dbReference>
<dbReference type="InterPro" id="IPR036047">
    <property type="entry name" value="F-box-like_dom_sf"/>
</dbReference>
<comment type="caution">
    <text evidence="2">The sequence shown here is derived from an EMBL/GenBank/DDBJ whole genome shotgun (WGS) entry which is preliminary data.</text>
</comment>
<dbReference type="OrthoDB" id="1649164at2759"/>